<reference evidence="2" key="2">
    <citation type="submission" date="2020-05" db="UniProtKB">
        <authorList>
            <consortium name="EnsemblMetazoa"/>
        </authorList>
    </citation>
    <scope>IDENTIFICATION</scope>
    <source>
        <strain evidence="2">IAEA</strain>
    </source>
</reference>
<proteinExistence type="predicted"/>
<reference evidence="3" key="1">
    <citation type="submission" date="2015-01" db="EMBL/GenBank/DDBJ databases">
        <authorList>
            <person name="Aksoy S."/>
            <person name="Warren W."/>
            <person name="Wilson R.K."/>
        </authorList>
    </citation>
    <scope>NUCLEOTIDE SEQUENCE [LARGE SCALE GENOMIC DNA]</scope>
    <source>
        <strain evidence="3">IAEA</strain>
    </source>
</reference>
<keyword evidence="1" id="KW-0472">Membrane</keyword>
<keyword evidence="1" id="KW-0812">Transmembrane</keyword>
<name>A0A1B0BU84_9MUSC</name>
<organism evidence="2 3">
    <name type="scientific">Glossina palpalis gambiensis</name>
    <dbReference type="NCBI Taxonomy" id="67801"/>
    <lineage>
        <taxon>Eukaryota</taxon>
        <taxon>Metazoa</taxon>
        <taxon>Ecdysozoa</taxon>
        <taxon>Arthropoda</taxon>
        <taxon>Hexapoda</taxon>
        <taxon>Insecta</taxon>
        <taxon>Pterygota</taxon>
        <taxon>Neoptera</taxon>
        <taxon>Endopterygota</taxon>
        <taxon>Diptera</taxon>
        <taxon>Brachycera</taxon>
        <taxon>Muscomorpha</taxon>
        <taxon>Hippoboscoidea</taxon>
        <taxon>Glossinidae</taxon>
        <taxon>Glossina</taxon>
    </lineage>
</organism>
<feature type="transmembrane region" description="Helical" evidence="1">
    <location>
        <begin position="52"/>
        <end position="74"/>
    </location>
</feature>
<sequence length="176" mass="20386">YDYYKHIVDGEDFAKQPLILKLTPPVFYFRLQVQTRNSSLQFFIFFAQSRVIILKLCLNISAYIEVLISVYFNLSMGVREPRISVFSECHKYTCVPTSVFVELNRIGFSQAIPFTEEGFGGETINLVEECLISIEVKRLSEASPKFDLVSTNCQLWSQFRNSTSNDIRSKVRLQRN</sequence>
<accession>A0A1B0BU84</accession>
<dbReference type="EnsemblMetazoa" id="GPPI040687-RA">
    <property type="protein sequence ID" value="GPPI040687-PA"/>
    <property type="gene ID" value="GPPI040687"/>
</dbReference>
<protein>
    <submittedName>
        <fullName evidence="2">Uncharacterized protein</fullName>
    </submittedName>
</protein>
<evidence type="ECO:0000313" key="2">
    <source>
        <dbReference type="EnsemblMetazoa" id="GPPI040687-PA"/>
    </source>
</evidence>
<dbReference type="Proteomes" id="UP000092460">
    <property type="component" value="Unassembled WGS sequence"/>
</dbReference>
<keyword evidence="1" id="KW-1133">Transmembrane helix</keyword>
<evidence type="ECO:0000256" key="1">
    <source>
        <dbReference type="SAM" id="Phobius"/>
    </source>
</evidence>
<dbReference type="EMBL" id="JXJN01020566">
    <property type="status" value="NOT_ANNOTATED_CDS"/>
    <property type="molecule type" value="Genomic_DNA"/>
</dbReference>
<evidence type="ECO:0000313" key="3">
    <source>
        <dbReference type="Proteomes" id="UP000092460"/>
    </source>
</evidence>
<dbReference type="AlphaFoldDB" id="A0A1B0BU84"/>
<keyword evidence="3" id="KW-1185">Reference proteome</keyword>
<dbReference type="VEuPathDB" id="VectorBase:GPPI040687"/>